<feature type="non-terminal residue" evidence="2">
    <location>
        <position position="1"/>
    </location>
</feature>
<dbReference type="InterPro" id="IPR040256">
    <property type="entry name" value="At4g02000-like"/>
</dbReference>
<dbReference type="AlphaFoldDB" id="A0A699JHX8"/>
<accession>A0A699JHX8</accession>
<sequence>VKHDDATCLTSFGHGVNTVLKVVSLETHTNVTTMKETMLEAIETACMNNPSPNESNKREADRIIGADVVIPIAVVDEIYANTLYGYFIGKRLMFPIVKAYVKNAWENYKFKRAIFCNGFFFFKFHLTKAVNTKLKKEEITRVPVWAGIHNVPVVGFSGTRLSLTTTQLARPIMLDACTSDMCLNPWGGEEHYLETLNVEYEWWPPRCSKCKIFNHEDEFFPIKNEKANSNPSSGDGCGHVSKLNTNMQHTFKPNDNTPSCSKEGANGVGDQPSISPTVIKNDSSCFINENGYFKDEIDLA</sequence>
<dbReference type="PANTHER" id="PTHR31286">
    <property type="entry name" value="GLYCINE-RICH CELL WALL STRUCTURAL PROTEIN 1.8-LIKE"/>
    <property type="match status" value="1"/>
</dbReference>
<comment type="caution">
    <text evidence="2">The sequence shown here is derived from an EMBL/GenBank/DDBJ whole genome shotgun (WGS) entry which is preliminary data.</text>
</comment>
<evidence type="ECO:0000313" key="2">
    <source>
        <dbReference type="EMBL" id="GFA36588.1"/>
    </source>
</evidence>
<reference evidence="2" key="1">
    <citation type="journal article" date="2019" name="Sci. Rep.">
        <title>Draft genome of Tanacetum cinerariifolium, the natural source of mosquito coil.</title>
        <authorList>
            <person name="Yamashiro T."/>
            <person name="Shiraishi A."/>
            <person name="Satake H."/>
            <person name="Nakayama K."/>
        </authorList>
    </citation>
    <scope>NUCLEOTIDE SEQUENCE</scope>
</reference>
<protein>
    <recommendedName>
        <fullName evidence="3">DUF4283 domain-containing protein</fullName>
    </recommendedName>
</protein>
<gene>
    <name evidence="2" type="ORF">Tci_608560</name>
</gene>
<evidence type="ECO:0008006" key="3">
    <source>
        <dbReference type="Google" id="ProtNLM"/>
    </source>
</evidence>
<evidence type="ECO:0000256" key="1">
    <source>
        <dbReference type="SAM" id="MobiDB-lite"/>
    </source>
</evidence>
<name>A0A699JHX8_TANCI</name>
<feature type="region of interest" description="Disordered" evidence="1">
    <location>
        <begin position="253"/>
        <end position="274"/>
    </location>
</feature>
<dbReference type="EMBL" id="BKCJ010411689">
    <property type="protein sequence ID" value="GFA36588.1"/>
    <property type="molecule type" value="Genomic_DNA"/>
</dbReference>
<proteinExistence type="predicted"/>
<organism evidence="2">
    <name type="scientific">Tanacetum cinerariifolium</name>
    <name type="common">Dalmatian daisy</name>
    <name type="synonym">Chrysanthemum cinerariifolium</name>
    <dbReference type="NCBI Taxonomy" id="118510"/>
    <lineage>
        <taxon>Eukaryota</taxon>
        <taxon>Viridiplantae</taxon>
        <taxon>Streptophyta</taxon>
        <taxon>Embryophyta</taxon>
        <taxon>Tracheophyta</taxon>
        <taxon>Spermatophyta</taxon>
        <taxon>Magnoliopsida</taxon>
        <taxon>eudicotyledons</taxon>
        <taxon>Gunneridae</taxon>
        <taxon>Pentapetalae</taxon>
        <taxon>asterids</taxon>
        <taxon>campanulids</taxon>
        <taxon>Asterales</taxon>
        <taxon>Asteraceae</taxon>
        <taxon>Asteroideae</taxon>
        <taxon>Anthemideae</taxon>
        <taxon>Anthemidinae</taxon>
        <taxon>Tanacetum</taxon>
    </lineage>
</organism>
<dbReference type="PANTHER" id="PTHR31286:SF99">
    <property type="entry name" value="DUF4283 DOMAIN-CONTAINING PROTEIN"/>
    <property type="match status" value="1"/>
</dbReference>